<dbReference type="CDD" id="cd06575">
    <property type="entry name" value="PASTA_Pbp2x-like_2"/>
    <property type="match status" value="1"/>
</dbReference>
<keyword evidence="6" id="KW-0132">Cell division</keyword>
<organism evidence="6 7">
    <name type="scientific">Arachidicoccus rhizosphaerae</name>
    <dbReference type="NCBI Taxonomy" id="551991"/>
    <lineage>
        <taxon>Bacteria</taxon>
        <taxon>Pseudomonadati</taxon>
        <taxon>Bacteroidota</taxon>
        <taxon>Chitinophagia</taxon>
        <taxon>Chitinophagales</taxon>
        <taxon>Chitinophagaceae</taxon>
        <taxon>Arachidicoccus</taxon>
    </lineage>
</organism>
<evidence type="ECO:0000313" key="7">
    <source>
        <dbReference type="Proteomes" id="UP000199041"/>
    </source>
</evidence>
<keyword evidence="7" id="KW-1185">Reference proteome</keyword>
<dbReference type="GO" id="GO:0008658">
    <property type="term" value="F:penicillin binding"/>
    <property type="evidence" value="ECO:0007669"/>
    <property type="project" value="InterPro"/>
</dbReference>
<evidence type="ECO:0000256" key="2">
    <source>
        <dbReference type="ARBA" id="ARBA00022645"/>
    </source>
</evidence>
<evidence type="ECO:0000256" key="4">
    <source>
        <dbReference type="SAM" id="Phobius"/>
    </source>
</evidence>
<dbReference type="RefSeq" id="WP_091395973.1">
    <property type="nucleotide sequence ID" value="NZ_FNQY01000007.1"/>
</dbReference>
<dbReference type="Pfam" id="PF03793">
    <property type="entry name" value="PASTA"/>
    <property type="match status" value="1"/>
</dbReference>
<dbReference type="Gene3D" id="3.40.710.10">
    <property type="entry name" value="DD-peptidase/beta-lactamase superfamily"/>
    <property type="match status" value="1"/>
</dbReference>
<keyword evidence="2" id="KW-0645">Protease</keyword>
<keyword evidence="2" id="KW-0378">Hydrolase</keyword>
<dbReference type="InterPro" id="IPR050515">
    <property type="entry name" value="Beta-lactam/transpept"/>
</dbReference>
<dbReference type="PANTHER" id="PTHR30627">
    <property type="entry name" value="PEPTIDOGLYCAN D,D-TRANSPEPTIDASE"/>
    <property type="match status" value="1"/>
</dbReference>
<reference evidence="6 7" key="1">
    <citation type="submission" date="2016-10" db="EMBL/GenBank/DDBJ databases">
        <authorList>
            <person name="de Groot N.N."/>
        </authorList>
    </citation>
    <scope>NUCLEOTIDE SEQUENCE [LARGE SCALE GENOMIC DNA]</scope>
    <source>
        <strain evidence="6 7">Vu-144</strain>
    </source>
</reference>
<dbReference type="InterPro" id="IPR012338">
    <property type="entry name" value="Beta-lactam/transpept-like"/>
</dbReference>
<sequence>MEIKRDILWRVYLCFLLVVLVCIVIVGKAFYIQQVQGDYWESMSDSLHQKIQEIAADRGTIYSDNGQMLSTSIPQFDIYIDFEADGLREKNGKRFTENLDSLSYGLASLFKDRTASVYKELLKEGYRKGNRYFSLKKGISYRNYQKMLQLPLIREGRNKSGFIAETQNIRLNPYQILAYRTIGLNRSNSQKVGLEGTYDSVLKGTPGKRLVRFIAGGVAVPVDESADIDPENGKDIITTIDTHIQEIAENALMKMMVSNEATHGCAIVLEVKTGKIKAIANLGRTPEGNYWENFNYAVTPTEPGSIFKLATMLALLEDKKTSLDAPIDLHGGHWAINGRVVNDAENHGNVANVKEAFEVSSNVGMAELVYNAYKNNPMQFVNHLKKIGLGSLTGVDITGERHPFLYTPQSKLWSATTLPWMAFGYNTLISPLGIAMLYNAVANNGVMMKPYLVSGFAKEGQVIKQIEPTTLRTIADSAVIKQLQSLVYGVCNEKHGTGYTLLKDLPFQLCGKTGTALVAEGKNGYSSKIYQSAFAGYFPADDPQYTCVVEIVNKPHAARYYGAAVAGPVFKEIAERLYTLYVRRNNPNHYEGLDSLKKVAGGYSFNGKRSSFQTIAGTLGWKYQFASKDQDATWARFYTNDQSENYMAPLGTIQDGFQKGLKGNKMPDLSGLGLKDALYICEGLGLKVDVQGFGRVSAQSLAAGASVERGQAIQLSLGDTPKQG</sequence>
<dbReference type="InterPro" id="IPR005543">
    <property type="entry name" value="PASTA_dom"/>
</dbReference>
<name>A0A1H3Y2L0_9BACT</name>
<keyword evidence="4" id="KW-0812">Transmembrane</keyword>
<keyword evidence="4" id="KW-1133">Transmembrane helix</keyword>
<dbReference type="AlphaFoldDB" id="A0A1H3Y2L0"/>
<keyword evidence="3 4" id="KW-0472">Membrane</keyword>
<feature type="domain" description="PASTA" evidence="5">
    <location>
        <begin position="663"/>
        <end position="719"/>
    </location>
</feature>
<dbReference type="Proteomes" id="UP000199041">
    <property type="component" value="Unassembled WGS sequence"/>
</dbReference>
<proteinExistence type="predicted"/>
<dbReference type="SMART" id="SM00740">
    <property type="entry name" value="PASTA"/>
    <property type="match status" value="1"/>
</dbReference>
<evidence type="ECO:0000259" key="5">
    <source>
        <dbReference type="PROSITE" id="PS51178"/>
    </source>
</evidence>
<dbReference type="Gene3D" id="3.90.1310.10">
    <property type="entry name" value="Penicillin-binding protein 2a (Domain 2)"/>
    <property type="match status" value="1"/>
</dbReference>
<dbReference type="GO" id="GO:0071555">
    <property type="term" value="P:cell wall organization"/>
    <property type="evidence" value="ECO:0007669"/>
    <property type="project" value="TreeGrafter"/>
</dbReference>
<accession>A0A1H3Y2L0</accession>
<feature type="transmembrane region" description="Helical" evidence="4">
    <location>
        <begin position="7"/>
        <end position="31"/>
    </location>
</feature>
<evidence type="ECO:0000313" key="6">
    <source>
        <dbReference type="EMBL" id="SEA05048.1"/>
    </source>
</evidence>
<dbReference type="Gene3D" id="3.30.450.330">
    <property type="match status" value="1"/>
</dbReference>
<dbReference type="InterPro" id="IPR036138">
    <property type="entry name" value="PBP_dimer_sf"/>
</dbReference>
<dbReference type="GO" id="GO:0051301">
    <property type="term" value="P:cell division"/>
    <property type="evidence" value="ECO:0007669"/>
    <property type="project" value="UniProtKB-KW"/>
</dbReference>
<dbReference type="Pfam" id="PF03717">
    <property type="entry name" value="PBP_dimer"/>
    <property type="match status" value="1"/>
</dbReference>
<evidence type="ECO:0000256" key="1">
    <source>
        <dbReference type="ARBA" id="ARBA00004370"/>
    </source>
</evidence>
<dbReference type="EMBL" id="FNQY01000007">
    <property type="protein sequence ID" value="SEA05048.1"/>
    <property type="molecule type" value="Genomic_DNA"/>
</dbReference>
<dbReference type="GO" id="GO:0004180">
    <property type="term" value="F:carboxypeptidase activity"/>
    <property type="evidence" value="ECO:0007669"/>
    <property type="project" value="UniProtKB-KW"/>
</dbReference>
<dbReference type="PANTHER" id="PTHR30627:SF1">
    <property type="entry name" value="PEPTIDOGLYCAN D,D-TRANSPEPTIDASE FTSI"/>
    <property type="match status" value="1"/>
</dbReference>
<dbReference type="SUPFAM" id="SSF56519">
    <property type="entry name" value="Penicillin binding protein dimerisation domain"/>
    <property type="match status" value="1"/>
</dbReference>
<dbReference type="SUPFAM" id="SSF54184">
    <property type="entry name" value="Penicillin-binding protein 2x (pbp-2x), c-terminal domain"/>
    <property type="match status" value="1"/>
</dbReference>
<keyword evidence="6" id="KW-0131">Cell cycle</keyword>
<comment type="subcellular location">
    <subcellularLocation>
        <location evidence="1">Membrane</location>
    </subcellularLocation>
</comment>
<keyword evidence="2" id="KW-0121">Carboxypeptidase</keyword>
<dbReference type="GO" id="GO:0005886">
    <property type="term" value="C:plasma membrane"/>
    <property type="evidence" value="ECO:0007669"/>
    <property type="project" value="TreeGrafter"/>
</dbReference>
<protein>
    <submittedName>
        <fullName evidence="6">Cell division protein FtsI (Penicillin-binding protein 3)</fullName>
    </submittedName>
</protein>
<evidence type="ECO:0000256" key="3">
    <source>
        <dbReference type="ARBA" id="ARBA00023136"/>
    </source>
</evidence>
<dbReference type="InterPro" id="IPR005311">
    <property type="entry name" value="PBP_dimer"/>
</dbReference>
<dbReference type="Gene3D" id="3.30.10.20">
    <property type="match status" value="1"/>
</dbReference>
<gene>
    <name evidence="6" type="ORF">SAMN05192529_10727</name>
</gene>
<dbReference type="SUPFAM" id="SSF56601">
    <property type="entry name" value="beta-lactamase/transpeptidase-like"/>
    <property type="match status" value="1"/>
</dbReference>
<dbReference type="PROSITE" id="PS51178">
    <property type="entry name" value="PASTA"/>
    <property type="match status" value="1"/>
</dbReference>
<dbReference type="OrthoDB" id="9804124at2"/>
<dbReference type="InterPro" id="IPR001460">
    <property type="entry name" value="PCN-bd_Tpept"/>
</dbReference>
<dbReference type="Pfam" id="PF00905">
    <property type="entry name" value="Transpeptidase"/>
    <property type="match status" value="1"/>
</dbReference>
<dbReference type="STRING" id="551991.SAMN05192529_10727"/>